<dbReference type="OrthoDB" id="9816120at2"/>
<dbReference type="SMART" id="SM00060">
    <property type="entry name" value="FN3"/>
    <property type="match status" value="2"/>
</dbReference>
<gene>
    <name evidence="6" type="ORF">FPZ44_02290</name>
</gene>
<proteinExistence type="predicted"/>
<dbReference type="Gene3D" id="2.60.40.10">
    <property type="entry name" value="Immunoglobulins"/>
    <property type="match status" value="2"/>
</dbReference>
<name>A0A559IWH8_9BACL</name>
<dbReference type="PANTHER" id="PTHR44103">
    <property type="entry name" value="PROPROTEIN CONVERTASE P"/>
    <property type="match status" value="1"/>
</dbReference>
<dbReference type="RefSeq" id="WP_144987007.1">
    <property type="nucleotide sequence ID" value="NZ_VNJK01000001.1"/>
</dbReference>
<dbReference type="InterPro" id="IPR013783">
    <property type="entry name" value="Ig-like_fold"/>
</dbReference>
<evidence type="ECO:0000256" key="2">
    <source>
        <dbReference type="ARBA" id="ARBA00022737"/>
    </source>
</evidence>
<keyword evidence="3" id="KW-0106">Calcium</keyword>
<dbReference type="InterPro" id="IPR038081">
    <property type="entry name" value="CalX-like_sf"/>
</dbReference>
<sequence>MRRYHLRRMFSTLLAIVMVVSLIAPFSTVQAQALQEPSDLFRKAGEFVPTESVRYLSAGNLDNQGGGDFVIVTDKCRLVLYKTKLDGTFVKECVPIYESLLPHKAEIVELTGDKQAELLVFNQKMVQIYGVNAKGKYEFKQQIPIGEVTQYLAGDFNNDGIGDLILAAPKALHIMQGSGGLSYSNVGSISTDNKIVNTLKSGDWNNDKQLDFALQAGWTNTFVYKNNGDMTFSYVTFLPKSDEDSFPFEVADMNADGYDDIVGELDFAQNQTGGSIAIFYGDASGTFRNFLNTRIDGLSSVIAEDMNRDGYPDLVIDWNDISAIKPTQLMWSNRGQSFSERENFTYTPNSKFTDLNGDGKRDIYYYDSYRNKVTFYLNMAANGYIQFAASQLPVIENSGAVRVKVTRTDGNDNLAYAEYTTVDGTAKASVDYKRSHGIIQFPHGVTEQWLTIPIIDNDERSNKKRSFSVQLSNPTRGAGLGQVSKVDIFIADDDGNEIPHVGAPKWPAHASLTIADVSLSGLTVEWPKASTNERDRIVSYEIKEAKQALEPVSVTADVYNHSWLTNLAPGKKYELEVTAKTKKGVASLPLSASVTVPTEGYDPAKAPAFSTIIQGKSFDLGEVGSADVDGNGIDDLIIVSPAQEMLVRNFADGYRIKSETNFCGSRAGKSIDMNGDGKEEIVNSYYRGQYLCVNGFDKTEKFGFLVDISLPSLSAYHAYHIADFTQDSIADILYATHNNELILLKGGENYTYTELSRLPYASYSIENIISGDWDKDGILDVAIVSDKISVYKGNEGGHFEYVTQLPGYKTGRSNDMNADGYDDIVSHSEQGFVIYYGGEQGFLAKRIENSPILKWYDPYELLDMNRDGYVDIVLLPRYSKPLISFNDRKGSFKAVEELINKELKYSSTIVFGDFSGDGKTDISIYNPEYEGQHITYINEQAYGQLQFQHPTATVEGDAGHVKVKVKRIGDRSGVTSVVYGTQNGTAIAGVDYVASSGTLLFADGETEKTISIPIIDQEDSNVERTFSIKLESPSRGTQLGEHQEVAITIHDGDDMDQLSPSWSKSAVLGVTEATYQTLTLSWPAALDVDGISTYEIVETNAALETVIVSGDKYSYTWNSGLIPGRTYTFQLRARDTKRVVSTASLTVIIQVPHLIPVTQTSNHKTLYTRY</sequence>
<protein>
    <recommendedName>
        <fullName evidence="5">Fibronectin type-III domain-containing protein</fullName>
    </recommendedName>
</protein>
<dbReference type="InterPro" id="IPR036116">
    <property type="entry name" value="FN3_sf"/>
</dbReference>
<organism evidence="6 7">
    <name type="scientific">Paenibacillus agilis</name>
    <dbReference type="NCBI Taxonomy" id="3020863"/>
    <lineage>
        <taxon>Bacteria</taxon>
        <taxon>Bacillati</taxon>
        <taxon>Bacillota</taxon>
        <taxon>Bacilli</taxon>
        <taxon>Bacillales</taxon>
        <taxon>Paenibacillaceae</taxon>
        <taxon>Paenibacillus</taxon>
    </lineage>
</organism>
<dbReference type="EMBL" id="VNJK01000001">
    <property type="protein sequence ID" value="TVX91984.1"/>
    <property type="molecule type" value="Genomic_DNA"/>
</dbReference>
<dbReference type="InterPro" id="IPR003644">
    <property type="entry name" value="Calx_beta"/>
</dbReference>
<dbReference type="InterPro" id="IPR003961">
    <property type="entry name" value="FN3_dom"/>
</dbReference>
<evidence type="ECO:0000313" key="7">
    <source>
        <dbReference type="Proteomes" id="UP000318102"/>
    </source>
</evidence>
<feature type="signal peptide" evidence="4">
    <location>
        <begin position="1"/>
        <end position="31"/>
    </location>
</feature>
<evidence type="ECO:0000256" key="1">
    <source>
        <dbReference type="ARBA" id="ARBA00022729"/>
    </source>
</evidence>
<feature type="chain" id="PRO_5022123332" description="Fibronectin type-III domain-containing protein" evidence="4">
    <location>
        <begin position="32"/>
        <end position="1170"/>
    </location>
</feature>
<comment type="caution">
    <text evidence="6">The sequence shown here is derived from an EMBL/GenBank/DDBJ whole genome shotgun (WGS) entry which is preliminary data.</text>
</comment>
<dbReference type="Gene3D" id="2.60.40.2030">
    <property type="match status" value="2"/>
</dbReference>
<keyword evidence="2" id="KW-0677">Repeat</keyword>
<dbReference type="SMART" id="SM00237">
    <property type="entry name" value="Calx_beta"/>
    <property type="match status" value="2"/>
</dbReference>
<dbReference type="Pfam" id="PF03160">
    <property type="entry name" value="Calx-beta"/>
    <property type="match status" value="2"/>
</dbReference>
<dbReference type="Pfam" id="PF13517">
    <property type="entry name" value="FG-GAP_3"/>
    <property type="match status" value="2"/>
</dbReference>
<dbReference type="Gene3D" id="2.130.10.130">
    <property type="entry name" value="Integrin alpha, N-terminal"/>
    <property type="match status" value="2"/>
</dbReference>
<dbReference type="GO" id="GO:0016020">
    <property type="term" value="C:membrane"/>
    <property type="evidence" value="ECO:0007669"/>
    <property type="project" value="InterPro"/>
</dbReference>
<dbReference type="Pfam" id="PF00041">
    <property type="entry name" value="fn3"/>
    <property type="match status" value="1"/>
</dbReference>
<dbReference type="SUPFAM" id="SSF49265">
    <property type="entry name" value="Fibronectin type III"/>
    <property type="match status" value="2"/>
</dbReference>
<dbReference type="SUPFAM" id="SSF69318">
    <property type="entry name" value="Integrin alpha N-terminal domain"/>
    <property type="match status" value="2"/>
</dbReference>
<dbReference type="CDD" id="cd00063">
    <property type="entry name" value="FN3"/>
    <property type="match status" value="2"/>
</dbReference>
<dbReference type="AlphaFoldDB" id="A0A559IWH8"/>
<reference evidence="6 7" key="1">
    <citation type="submission" date="2019-07" db="EMBL/GenBank/DDBJ databases">
        <authorList>
            <person name="Kim J."/>
        </authorList>
    </citation>
    <scope>NUCLEOTIDE SEQUENCE [LARGE SCALE GENOMIC DNA]</scope>
    <source>
        <strain evidence="6 7">N4</strain>
    </source>
</reference>
<evidence type="ECO:0000313" key="6">
    <source>
        <dbReference type="EMBL" id="TVX91984.1"/>
    </source>
</evidence>
<evidence type="ECO:0000256" key="3">
    <source>
        <dbReference type="ARBA" id="ARBA00022837"/>
    </source>
</evidence>
<evidence type="ECO:0000256" key="4">
    <source>
        <dbReference type="SAM" id="SignalP"/>
    </source>
</evidence>
<dbReference type="SUPFAM" id="SSF141072">
    <property type="entry name" value="CalX-like"/>
    <property type="match status" value="2"/>
</dbReference>
<dbReference type="Proteomes" id="UP000318102">
    <property type="component" value="Unassembled WGS sequence"/>
</dbReference>
<dbReference type="PROSITE" id="PS50853">
    <property type="entry name" value="FN3"/>
    <property type="match status" value="2"/>
</dbReference>
<keyword evidence="1 4" id="KW-0732">Signal</keyword>
<accession>A0A559IWH8</accession>
<dbReference type="InterPro" id="IPR013517">
    <property type="entry name" value="FG-GAP"/>
</dbReference>
<keyword evidence="7" id="KW-1185">Reference proteome</keyword>
<feature type="domain" description="Fibronectin type-III" evidence="5">
    <location>
        <begin position="1063"/>
        <end position="1154"/>
    </location>
</feature>
<feature type="domain" description="Fibronectin type-III" evidence="5">
    <location>
        <begin position="508"/>
        <end position="601"/>
    </location>
</feature>
<evidence type="ECO:0000259" key="5">
    <source>
        <dbReference type="PROSITE" id="PS50853"/>
    </source>
</evidence>
<dbReference type="GO" id="GO:0007154">
    <property type="term" value="P:cell communication"/>
    <property type="evidence" value="ECO:0007669"/>
    <property type="project" value="InterPro"/>
</dbReference>
<dbReference type="InterPro" id="IPR028994">
    <property type="entry name" value="Integrin_alpha_N"/>
</dbReference>
<dbReference type="PANTHER" id="PTHR44103:SF1">
    <property type="entry name" value="PROPROTEIN CONVERTASE P"/>
    <property type="match status" value="1"/>
</dbReference>